<dbReference type="GO" id="GO:0005829">
    <property type="term" value="C:cytosol"/>
    <property type="evidence" value="ECO:0007669"/>
    <property type="project" value="TreeGrafter"/>
</dbReference>
<keyword evidence="3 6" id="KW-0805">Transcription regulation</keyword>
<dbReference type="HAMAP" id="MF_00693">
    <property type="entry name" value="Transcrip_reg_TACO1"/>
    <property type="match status" value="1"/>
</dbReference>
<keyword evidence="2 6" id="KW-0963">Cytoplasm</keyword>
<keyword evidence="11" id="KW-1185">Reference proteome</keyword>
<dbReference type="GO" id="GO:0003677">
    <property type="term" value="F:DNA binding"/>
    <property type="evidence" value="ECO:0007669"/>
    <property type="project" value="UniProtKB-UniRule"/>
</dbReference>
<evidence type="ECO:0000256" key="2">
    <source>
        <dbReference type="ARBA" id="ARBA00022490"/>
    </source>
</evidence>
<reference evidence="10" key="1">
    <citation type="submission" date="2022-12" db="EMBL/GenBank/DDBJ databases">
        <title>Description and comparative metabolic analysis of Aerococcus sp. nov., isolated from the feces of a pig.</title>
        <authorList>
            <person name="Chang Y.-H."/>
        </authorList>
    </citation>
    <scope>NUCLEOTIDE SEQUENCE</scope>
    <source>
        <strain evidence="10">YH-aer222</strain>
    </source>
</reference>
<dbReference type="PANTHER" id="PTHR12532">
    <property type="entry name" value="TRANSLATIONAL ACTIVATOR OF CYTOCHROME C OXIDASE 1"/>
    <property type="match status" value="1"/>
</dbReference>
<comment type="similarity">
    <text evidence="1 6">Belongs to the TACO1 family.</text>
</comment>
<sequence>MSGHNKWSKIKNKKGDADAKRAKVFQKLSREIYMATKQGGPDPDSNPSLRLVMDKAKSANMPNDNVKRAIDKGSSSAGGEDYAEITYEGYGPDGIAVFVETLTDNNMRTLTNVRTIFNKNGGSLGESGSVAYMFDRKGYFAIEREGLDTDEDEMFEAVIEAGAEDLQTSDEVFEIYTEAEDFADVRDALEEQGFKFATGELTMVPKTKIPLQAENKTQFESLIDKLEDDDDVQNVYYNTDIED</sequence>
<feature type="domain" description="TACO1/YebC-like second and third" evidence="8">
    <location>
        <begin position="82"/>
        <end position="238"/>
    </location>
</feature>
<dbReference type="Gene3D" id="1.10.10.200">
    <property type="match status" value="1"/>
</dbReference>
<evidence type="ECO:0000256" key="7">
    <source>
        <dbReference type="SAM" id="MobiDB-lite"/>
    </source>
</evidence>
<keyword evidence="5 6" id="KW-0804">Transcription</keyword>
<dbReference type="RefSeq" id="WP_268751644.1">
    <property type="nucleotide sequence ID" value="NZ_JAPRFQ010000001.1"/>
</dbReference>
<dbReference type="AlphaFoldDB" id="A0A9X3JEW0"/>
<dbReference type="FunFam" id="1.10.10.200:FF:000002">
    <property type="entry name" value="Probable transcriptional regulatory protein CLM62_37755"/>
    <property type="match status" value="1"/>
</dbReference>
<dbReference type="FunFam" id="3.30.70.980:FF:000002">
    <property type="entry name" value="Probable transcriptional regulatory protein YebC"/>
    <property type="match status" value="1"/>
</dbReference>
<dbReference type="Gene3D" id="3.30.70.980">
    <property type="match status" value="2"/>
</dbReference>
<evidence type="ECO:0000256" key="5">
    <source>
        <dbReference type="ARBA" id="ARBA00023163"/>
    </source>
</evidence>
<feature type="region of interest" description="Disordered" evidence="7">
    <location>
        <begin position="1"/>
        <end position="21"/>
    </location>
</feature>
<dbReference type="Proteomes" id="UP001146670">
    <property type="component" value="Unassembled WGS sequence"/>
</dbReference>
<dbReference type="InterPro" id="IPR002876">
    <property type="entry name" value="Transcrip_reg_TACO1-like"/>
</dbReference>
<evidence type="ECO:0000259" key="9">
    <source>
        <dbReference type="Pfam" id="PF20772"/>
    </source>
</evidence>
<dbReference type="InterPro" id="IPR029072">
    <property type="entry name" value="YebC-like"/>
</dbReference>
<evidence type="ECO:0000256" key="6">
    <source>
        <dbReference type="HAMAP-Rule" id="MF_00693"/>
    </source>
</evidence>
<comment type="caution">
    <text evidence="10">The sequence shown here is derived from an EMBL/GenBank/DDBJ whole genome shotgun (WGS) entry which is preliminary data.</text>
</comment>
<dbReference type="Pfam" id="PF20772">
    <property type="entry name" value="TACO1_YebC_N"/>
    <property type="match status" value="1"/>
</dbReference>
<name>A0A9X3JEW0_9LACT</name>
<dbReference type="NCBIfam" id="NF009044">
    <property type="entry name" value="PRK12378.1"/>
    <property type="match status" value="1"/>
</dbReference>
<evidence type="ECO:0000259" key="8">
    <source>
        <dbReference type="Pfam" id="PF01709"/>
    </source>
</evidence>
<evidence type="ECO:0000256" key="3">
    <source>
        <dbReference type="ARBA" id="ARBA00023015"/>
    </source>
</evidence>
<accession>A0A9X3JEW0</accession>
<dbReference type="InterPro" id="IPR048300">
    <property type="entry name" value="TACO1_YebC-like_2nd/3rd_dom"/>
</dbReference>
<evidence type="ECO:0000256" key="1">
    <source>
        <dbReference type="ARBA" id="ARBA00008724"/>
    </source>
</evidence>
<protein>
    <recommendedName>
        <fullName evidence="6">Probable transcriptional regulatory protein OW157_01920</fullName>
    </recommendedName>
</protein>
<organism evidence="10 11">
    <name type="scientific">Aerococcus kribbianus</name>
    <dbReference type="NCBI Taxonomy" id="2999064"/>
    <lineage>
        <taxon>Bacteria</taxon>
        <taxon>Bacillati</taxon>
        <taxon>Bacillota</taxon>
        <taxon>Bacilli</taxon>
        <taxon>Lactobacillales</taxon>
        <taxon>Aerococcaceae</taxon>
        <taxon>Aerococcus</taxon>
    </lineage>
</organism>
<dbReference type="Pfam" id="PF01709">
    <property type="entry name" value="Transcrip_reg"/>
    <property type="match status" value="1"/>
</dbReference>
<dbReference type="EMBL" id="JAPRFR010000001">
    <property type="protein sequence ID" value="MCZ0725321.1"/>
    <property type="molecule type" value="Genomic_DNA"/>
</dbReference>
<feature type="compositionally biased region" description="Basic residues" evidence="7">
    <location>
        <begin position="1"/>
        <end position="12"/>
    </location>
</feature>
<comment type="subcellular location">
    <subcellularLocation>
        <location evidence="6">Cytoplasm</location>
    </subcellularLocation>
</comment>
<dbReference type="NCBIfam" id="NF001030">
    <property type="entry name" value="PRK00110.1"/>
    <property type="match status" value="1"/>
</dbReference>
<evidence type="ECO:0000256" key="4">
    <source>
        <dbReference type="ARBA" id="ARBA00023125"/>
    </source>
</evidence>
<dbReference type="InterPro" id="IPR049083">
    <property type="entry name" value="TACO1_YebC_N"/>
</dbReference>
<keyword evidence="4 6" id="KW-0238">DNA-binding</keyword>
<gene>
    <name evidence="10" type="ORF">OW157_01920</name>
</gene>
<dbReference type="NCBIfam" id="TIGR01033">
    <property type="entry name" value="YebC/PmpR family DNA-binding transcriptional regulator"/>
    <property type="match status" value="1"/>
</dbReference>
<dbReference type="SUPFAM" id="SSF75625">
    <property type="entry name" value="YebC-like"/>
    <property type="match status" value="1"/>
</dbReference>
<proteinExistence type="inferred from homology"/>
<feature type="domain" description="TACO1/YebC-like N-terminal" evidence="9">
    <location>
        <begin position="5"/>
        <end position="75"/>
    </location>
</feature>
<dbReference type="InterPro" id="IPR017856">
    <property type="entry name" value="Integrase-like_N"/>
</dbReference>
<evidence type="ECO:0000313" key="10">
    <source>
        <dbReference type="EMBL" id="MCZ0725321.1"/>
    </source>
</evidence>
<dbReference type="InterPro" id="IPR026564">
    <property type="entry name" value="Transcrip_reg_TACO1-like_dom3"/>
</dbReference>
<dbReference type="PANTHER" id="PTHR12532:SF6">
    <property type="entry name" value="TRANSCRIPTIONAL REGULATORY PROTEIN YEBC-RELATED"/>
    <property type="match status" value="1"/>
</dbReference>
<dbReference type="GO" id="GO:0006355">
    <property type="term" value="P:regulation of DNA-templated transcription"/>
    <property type="evidence" value="ECO:0007669"/>
    <property type="project" value="UniProtKB-UniRule"/>
</dbReference>
<evidence type="ECO:0000313" key="11">
    <source>
        <dbReference type="Proteomes" id="UP001146670"/>
    </source>
</evidence>